<keyword evidence="9" id="KW-0288">FMN</keyword>
<dbReference type="InterPro" id="IPR002103">
    <property type="entry name" value="Luciferase_bac/NFP"/>
</dbReference>
<evidence type="ECO:0000256" key="4">
    <source>
        <dbReference type="ARBA" id="ARBA00023002"/>
    </source>
</evidence>
<dbReference type="RefSeq" id="WP_143563589.1">
    <property type="nucleotide sequence ID" value="NZ_BMPL01000004.1"/>
</dbReference>
<dbReference type="CDD" id="cd01096">
    <property type="entry name" value="Alkanal_monooxygenase"/>
    <property type="match status" value="1"/>
</dbReference>
<accession>Q9AJA5</accession>
<keyword evidence="6 9" id="KW-0455">Luminescence</keyword>
<keyword evidence="5 9" id="KW-0503">Monooxygenase</keyword>
<keyword evidence="7 9" id="KW-0599">Photoprotein</keyword>
<proteinExistence type="inferred from homology"/>
<evidence type="ECO:0000256" key="7">
    <source>
        <dbReference type="ARBA" id="ARBA00023262"/>
    </source>
</evidence>
<sequence length="327" mass="36897">MKFGLFFLNFQLDGMTSENTLDNMVSMVSLVDADEYHFDTVLIYEHHFSKSGIIASPITAAGFLLGLTNRLHIGSLNQVITTHHPVRVAEESSLLDQMSEGRFILGFSNSENDFEMDFFKRNLASRQQQFEACYDIINEALTTGYCHPQNDFYDFPKVSINPHCFSKNGPKQYVVATSKSVVEWAAKNALSLTFKWDDSLADKESYAMLYNEIAMRYGIDISNVEHQLTVIVNLNADGDLARDEAKGYLKNYIVETYPDIDHVAKINSIIAENAIGTDAEYYDQIKLAVEKTGVKKILLSFESMKDSNDVKNIINMANDKISKNIKA</sequence>
<keyword evidence="4 9" id="KW-0560">Oxidoreductase</keyword>
<name>Q9AJA5_SHEHA</name>
<dbReference type="InterPro" id="IPR050766">
    <property type="entry name" value="Bact_Lucif_Oxidored"/>
</dbReference>
<dbReference type="GO" id="GO:0008218">
    <property type="term" value="P:bioluminescence"/>
    <property type="evidence" value="ECO:0007669"/>
    <property type="project" value="UniProtKB-UniRule"/>
</dbReference>
<dbReference type="PRINTS" id="PR00089">
    <property type="entry name" value="LUCIFERASE"/>
</dbReference>
<reference evidence="13" key="4">
    <citation type="submission" date="2019-07" db="EMBL/GenBank/DDBJ databases">
        <authorList>
            <person name="Yu L."/>
        </authorList>
    </citation>
    <scope>NUCLEOTIDE SEQUENCE</scope>
    <source>
        <strain evidence="13">JCM 20706</strain>
    </source>
</reference>
<comment type="subunit">
    <text evidence="2 9">Heterodimer of an alpha and a beta chain.</text>
</comment>
<dbReference type="AlphaFoldDB" id="Q9AJA5"/>
<evidence type="ECO:0000256" key="9">
    <source>
        <dbReference type="RuleBase" id="RU367112"/>
    </source>
</evidence>
<evidence type="ECO:0000313" key="14">
    <source>
        <dbReference type="Proteomes" id="UP000318126"/>
    </source>
</evidence>
<evidence type="ECO:0000313" key="12">
    <source>
        <dbReference type="EMBL" id="BAF40897.1"/>
    </source>
</evidence>
<dbReference type="InterPro" id="IPR033924">
    <property type="entry name" value="Alkanal_monooxygenase"/>
</dbReference>
<comment type="function">
    <text evidence="9">Light-emitting reaction in luminous bacteria.</text>
</comment>
<dbReference type="Gene3D" id="3.20.20.30">
    <property type="entry name" value="Luciferase-like domain"/>
    <property type="match status" value="2"/>
</dbReference>
<dbReference type="EMBL" id="AB261992">
    <property type="protein sequence ID" value="BAF40897.1"/>
    <property type="molecule type" value="Genomic_DNA"/>
</dbReference>
<dbReference type="EMBL" id="AB058949">
    <property type="protein sequence ID" value="BAB40797.1"/>
    <property type="molecule type" value="Genomic_DNA"/>
</dbReference>
<dbReference type="GO" id="GO:0005829">
    <property type="term" value="C:cytosol"/>
    <property type="evidence" value="ECO:0007669"/>
    <property type="project" value="TreeGrafter"/>
</dbReference>
<keyword evidence="3 9" id="KW-0285">Flavoprotein</keyword>
<evidence type="ECO:0000256" key="2">
    <source>
        <dbReference type="ARBA" id="ARBA00011870"/>
    </source>
</evidence>
<dbReference type="PANTHER" id="PTHR30137">
    <property type="entry name" value="LUCIFERASE-LIKE MONOOXYGENASE"/>
    <property type="match status" value="1"/>
</dbReference>
<reference evidence="14" key="3">
    <citation type="submission" date="2019-07" db="EMBL/GenBank/DDBJ databases">
        <title>Shewanella sp. YLB-08 draft genomic sequence.</title>
        <authorList>
            <person name="Yu L."/>
        </authorList>
    </citation>
    <scope>NUCLEOTIDE SEQUENCE [LARGE SCALE GENOMIC DNA]</scope>
    <source>
        <strain evidence="14">JCM 20706</strain>
    </source>
</reference>
<keyword evidence="14" id="KW-1185">Reference proteome</keyword>
<dbReference type="OrthoDB" id="7903015at2"/>
<dbReference type="Proteomes" id="UP000318126">
    <property type="component" value="Unassembled WGS sequence"/>
</dbReference>
<evidence type="ECO:0000256" key="5">
    <source>
        <dbReference type="ARBA" id="ARBA00023033"/>
    </source>
</evidence>
<evidence type="ECO:0000256" key="6">
    <source>
        <dbReference type="ARBA" id="ARBA00023223"/>
    </source>
</evidence>
<comment type="catalytic activity">
    <reaction evidence="8 9">
        <text>a long-chain fatty aldehyde + FMNH2 + O2 = a long-chain fatty acid + hnu + FMN + H2O + 2 H(+)</text>
        <dbReference type="Rhea" id="RHEA:17181"/>
        <dbReference type="ChEBI" id="CHEBI:15377"/>
        <dbReference type="ChEBI" id="CHEBI:15378"/>
        <dbReference type="ChEBI" id="CHEBI:15379"/>
        <dbReference type="ChEBI" id="CHEBI:17176"/>
        <dbReference type="ChEBI" id="CHEBI:30212"/>
        <dbReference type="ChEBI" id="CHEBI:57560"/>
        <dbReference type="ChEBI" id="CHEBI:57618"/>
        <dbReference type="ChEBI" id="CHEBI:58210"/>
        <dbReference type="EC" id="1.14.14.3"/>
    </reaction>
</comment>
<evidence type="ECO:0000256" key="1">
    <source>
        <dbReference type="ARBA" id="ARBA00010426"/>
    </source>
</evidence>
<reference evidence="11" key="1">
    <citation type="submission" date="2001-03" db="EMBL/GenBank/DDBJ databases">
        <title>Identification of the lux genes from Shewanella hanedai.</title>
        <authorList>
            <person name="Zenno S."/>
        </authorList>
    </citation>
    <scope>NUCLEOTIDE SEQUENCE</scope>
    <source>
        <strain evidence="11">ATCC 33224</strain>
    </source>
</reference>
<gene>
    <name evidence="11" type="primary">luxB</name>
    <name evidence="13" type="ORF">FN961_05655</name>
</gene>
<feature type="domain" description="Luciferase-like" evidence="10">
    <location>
        <begin position="1"/>
        <end position="295"/>
    </location>
</feature>
<dbReference type="GO" id="GO:0047646">
    <property type="term" value="F:alkanal monooxygenase (FMN-linked) activity"/>
    <property type="evidence" value="ECO:0007669"/>
    <property type="project" value="UniProtKB-UniRule"/>
</dbReference>
<dbReference type="EMBL" id="VKGK01000005">
    <property type="protein sequence ID" value="TRY15156.1"/>
    <property type="molecule type" value="Genomic_DNA"/>
</dbReference>
<dbReference type="PANTHER" id="PTHR30137:SF8">
    <property type="entry name" value="BLR5498 PROTEIN"/>
    <property type="match status" value="1"/>
</dbReference>
<dbReference type="InterPro" id="IPR036661">
    <property type="entry name" value="Luciferase-like_sf"/>
</dbReference>
<evidence type="ECO:0000313" key="13">
    <source>
        <dbReference type="EMBL" id="TRY15156.1"/>
    </source>
</evidence>
<evidence type="ECO:0000256" key="8">
    <source>
        <dbReference type="ARBA" id="ARBA00048737"/>
    </source>
</evidence>
<comment type="similarity">
    <text evidence="1 9">Belongs to the bacterial luciferase oxidoreductase family.</text>
</comment>
<dbReference type="EC" id="1.14.14.3" evidence="9"/>
<protein>
    <recommendedName>
        <fullName evidence="9">Alkanal monooxygenase</fullName>
        <ecNumber evidence="9">1.14.14.3</ecNumber>
    </recommendedName>
    <alternativeName>
        <fullName evidence="9">Bacterial luciferase</fullName>
    </alternativeName>
</protein>
<dbReference type="Pfam" id="PF00296">
    <property type="entry name" value="Bac_luciferase"/>
    <property type="match status" value="1"/>
</dbReference>
<evidence type="ECO:0000256" key="3">
    <source>
        <dbReference type="ARBA" id="ARBA00022630"/>
    </source>
</evidence>
<evidence type="ECO:0000313" key="11">
    <source>
        <dbReference type="EMBL" id="BAB40797.1"/>
    </source>
</evidence>
<evidence type="ECO:0000259" key="10">
    <source>
        <dbReference type="Pfam" id="PF00296"/>
    </source>
</evidence>
<reference evidence="12" key="2">
    <citation type="journal article" date="2007" name="J. Biochem.">
        <title>Lateral transfer of the lux gene cluster.</title>
        <authorList>
            <person name="Kasai S."/>
            <person name="Okada K."/>
            <person name="Hoshino A."/>
            <person name="Iida T."/>
            <person name="Honda T."/>
        </authorList>
    </citation>
    <scope>NUCLEOTIDE SEQUENCE</scope>
    <source>
        <strain evidence="12">NCIMB 2157</strain>
    </source>
</reference>
<organism evidence="11">
    <name type="scientific">Shewanella hanedai</name>
    <name type="common">Alteromonas hanedai</name>
    <dbReference type="NCBI Taxonomy" id="25"/>
    <lineage>
        <taxon>Bacteria</taxon>
        <taxon>Pseudomonadati</taxon>
        <taxon>Pseudomonadota</taxon>
        <taxon>Gammaproteobacteria</taxon>
        <taxon>Alteromonadales</taxon>
        <taxon>Shewanellaceae</taxon>
        <taxon>Shewanella</taxon>
    </lineage>
</organism>
<dbReference type="InterPro" id="IPR011251">
    <property type="entry name" value="Luciferase-like_dom"/>
</dbReference>
<dbReference type="SUPFAM" id="SSF51679">
    <property type="entry name" value="Bacterial luciferase-like"/>
    <property type="match status" value="1"/>
</dbReference>